<dbReference type="AlphaFoldDB" id="A0A7C3R4S2"/>
<proteinExistence type="predicted"/>
<dbReference type="EMBL" id="DTMM01000230">
    <property type="protein sequence ID" value="HFT94353.1"/>
    <property type="molecule type" value="Genomic_DNA"/>
</dbReference>
<dbReference type="SUPFAM" id="SSF53756">
    <property type="entry name" value="UDP-Glycosyltransferase/glycogen phosphorylase"/>
    <property type="match status" value="1"/>
</dbReference>
<organism evidence="1">
    <name type="scientific">Leptospirillum ferriphilum</name>
    <dbReference type="NCBI Taxonomy" id="178606"/>
    <lineage>
        <taxon>Bacteria</taxon>
        <taxon>Pseudomonadati</taxon>
        <taxon>Nitrospirota</taxon>
        <taxon>Nitrospiria</taxon>
        <taxon>Nitrospirales</taxon>
        <taxon>Nitrospiraceae</taxon>
        <taxon>Leptospirillum</taxon>
    </lineage>
</organism>
<gene>
    <name evidence="1" type="ORF">ENX03_10620</name>
</gene>
<protein>
    <submittedName>
        <fullName evidence="1">Uncharacterized protein</fullName>
    </submittedName>
</protein>
<name>A0A7C3R4S2_9BACT</name>
<reference evidence="1" key="1">
    <citation type="journal article" date="2020" name="mSystems">
        <title>Genome- and Community-Level Interaction Insights into Carbon Utilization and Element Cycling Functions of Hydrothermarchaeota in Hydrothermal Sediment.</title>
        <authorList>
            <person name="Zhou Z."/>
            <person name="Liu Y."/>
            <person name="Xu W."/>
            <person name="Pan J."/>
            <person name="Luo Z.H."/>
            <person name="Li M."/>
        </authorList>
    </citation>
    <scope>NUCLEOTIDE SEQUENCE [LARGE SCALE GENOMIC DNA]</scope>
    <source>
        <strain evidence="1">SpSt-902</strain>
    </source>
</reference>
<sequence length="505" mass="56269">MVPSESLFRKNAEIFGSGGLINRVLGKGSMTDVPELLVSRSGSLTMKVGHLTLHSLYDPEREGLSWARESVFQGKTEGSRGYLVAGLGLGHHVWALLSETSLPVYVLETDPRRIAFSWQCFEWHRYAGRLRFFCDVVDARNLPGGLMLLVHAPSEKLDPDAYGSLRVMIHDGRTSEVGLRFRVLVIPPVYGGSYPVAQAVARSLDRLGHRTTFLDMAPFEGALRAIGAQTSLDLHKMQLRGIFQGFLDELILARVIHEKPDLVIALAQAPVSPTLLSRLRKENIPVAYWFVEDFRLATYWESVAPLVTEFAVIQKEPFLSLLSDKKVNHATYLPLAADPAIFSPCSPPPDDRKRFGGPVTFMGAGYANRHHFLKNLVDFDLSIFGTEWNAGDPLYRYVREGGRRLSPQETALVFNSTTVNINLHSSVYHKGVNPDGDFVNPGPLRSHPAERFRWSTIVPSFRICLISEQSCQCTGTSPNAGNWSAIIWRMTRGGQRWPQDPAKGC</sequence>
<comment type="caution">
    <text evidence="1">The sequence shown here is derived from an EMBL/GenBank/DDBJ whole genome shotgun (WGS) entry which is preliminary data.</text>
</comment>
<accession>A0A7C3R4S2</accession>
<evidence type="ECO:0000313" key="1">
    <source>
        <dbReference type="EMBL" id="HFT94353.1"/>
    </source>
</evidence>